<keyword evidence="5" id="KW-0597">Phosphoprotein</keyword>
<dbReference type="PROSITE" id="PS50885">
    <property type="entry name" value="HAMP"/>
    <property type="match status" value="1"/>
</dbReference>
<comment type="catalytic activity">
    <reaction evidence="1">
        <text>ATP + protein L-histidine = ADP + protein N-phospho-L-histidine.</text>
        <dbReference type="EC" id="2.7.13.3"/>
    </reaction>
</comment>
<reference evidence="17 18" key="1">
    <citation type="submission" date="2022-11" db="EMBL/GenBank/DDBJ databases">
        <title>Study of microbial diversity in lake waters.</title>
        <authorList>
            <person name="Zhang J."/>
        </authorList>
    </citation>
    <scope>NUCLEOTIDE SEQUENCE [LARGE SCALE GENOMIC DNA]</scope>
    <source>
        <strain evidence="17 18">DT12</strain>
    </source>
</reference>
<feature type="transmembrane region" description="Helical" evidence="14">
    <location>
        <begin position="7"/>
        <end position="26"/>
    </location>
</feature>
<gene>
    <name evidence="17" type="ORF">OS242_07715</name>
</gene>
<dbReference type="Pfam" id="PF02518">
    <property type="entry name" value="HATPase_c"/>
    <property type="match status" value="1"/>
</dbReference>
<evidence type="ECO:0000313" key="17">
    <source>
        <dbReference type="EMBL" id="MCX7569848.1"/>
    </source>
</evidence>
<feature type="domain" description="HAMP" evidence="16">
    <location>
        <begin position="184"/>
        <end position="236"/>
    </location>
</feature>
<dbReference type="PANTHER" id="PTHR43711:SF1">
    <property type="entry name" value="HISTIDINE KINASE 1"/>
    <property type="match status" value="1"/>
</dbReference>
<dbReference type="CDD" id="cd00075">
    <property type="entry name" value="HATPase"/>
    <property type="match status" value="1"/>
</dbReference>
<accession>A0ABT3WYV4</accession>
<dbReference type="PANTHER" id="PTHR43711">
    <property type="entry name" value="TWO-COMPONENT HISTIDINE KINASE"/>
    <property type="match status" value="1"/>
</dbReference>
<evidence type="ECO:0000256" key="10">
    <source>
        <dbReference type="ARBA" id="ARBA00022840"/>
    </source>
</evidence>
<dbReference type="Gene3D" id="6.10.340.10">
    <property type="match status" value="1"/>
</dbReference>
<keyword evidence="13 14" id="KW-0472">Membrane</keyword>
<dbReference type="SMART" id="SM00388">
    <property type="entry name" value="HisKA"/>
    <property type="match status" value="1"/>
</dbReference>
<organism evidence="17 18">
    <name type="scientific">Tumebacillus lacus</name>
    <dbReference type="NCBI Taxonomy" id="2995335"/>
    <lineage>
        <taxon>Bacteria</taxon>
        <taxon>Bacillati</taxon>
        <taxon>Bacillota</taxon>
        <taxon>Bacilli</taxon>
        <taxon>Bacillales</taxon>
        <taxon>Alicyclobacillaceae</taxon>
        <taxon>Tumebacillus</taxon>
    </lineage>
</organism>
<keyword evidence="9" id="KW-0418">Kinase</keyword>
<dbReference type="CDD" id="cd00082">
    <property type="entry name" value="HisKA"/>
    <property type="match status" value="1"/>
</dbReference>
<dbReference type="SMART" id="SM00304">
    <property type="entry name" value="HAMP"/>
    <property type="match status" value="1"/>
</dbReference>
<evidence type="ECO:0000256" key="5">
    <source>
        <dbReference type="ARBA" id="ARBA00022553"/>
    </source>
</evidence>
<dbReference type="InterPro" id="IPR003594">
    <property type="entry name" value="HATPase_dom"/>
</dbReference>
<keyword evidence="12" id="KW-0902">Two-component regulatory system</keyword>
<dbReference type="Gene3D" id="3.30.565.10">
    <property type="entry name" value="Histidine kinase-like ATPase, C-terminal domain"/>
    <property type="match status" value="1"/>
</dbReference>
<dbReference type="CDD" id="cd06225">
    <property type="entry name" value="HAMP"/>
    <property type="match status" value="1"/>
</dbReference>
<name>A0ABT3WYV4_9BACL</name>
<evidence type="ECO:0000256" key="11">
    <source>
        <dbReference type="ARBA" id="ARBA00022989"/>
    </source>
</evidence>
<comment type="caution">
    <text evidence="17">The sequence shown here is derived from an EMBL/GenBank/DDBJ whole genome shotgun (WGS) entry which is preliminary data.</text>
</comment>
<keyword evidence="11 14" id="KW-1133">Transmembrane helix</keyword>
<evidence type="ECO:0000256" key="13">
    <source>
        <dbReference type="ARBA" id="ARBA00023136"/>
    </source>
</evidence>
<dbReference type="InterPro" id="IPR036890">
    <property type="entry name" value="HATPase_C_sf"/>
</dbReference>
<dbReference type="InterPro" id="IPR029151">
    <property type="entry name" value="Sensor-like_sf"/>
</dbReference>
<evidence type="ECO:0000256" key="3">
    <source>
        <dbReference type="ARBA" id="ARBA00012438"/>
    </source>
</evidence>
<dbReference type="RefSeq" id="WP_267151098.1">
    <property type="nucleotide sequence ID" value="NZ_JAPMLT010000003.1"/>
</dbReference>
<dbReference type="Proteomes" id="UP001208017">
    <property type="component" value="Unassembled WGS sequence"/>
</dbReference>
<dbReference type="SUPFAM" id="SSF158472">
    <property type="entry name" value="HAMP domain-like"/>
    <property type="match status" value="1"/>
</dbReference>
<dbReference type="GO" id="GO:0005524">
    <property type="term" value="F:ATP binding"/>
    <property type="evidence" value="ECO:0007669"/>
    <property type="project" value="UniProtKB-KW"/>
</dbReference>
<dbReference type="InterPro" id="IPR050736">
    <property type="entry name" value="Sensor_HK_Regulatory"/>
</dbReference>
<evidence type="ECO:0000259" key="16">
    <source>
        <dbReference type="PROSITE" id="PS50885"/>
    </source>
</evidence>
<evidence type="ECO:0000259" key="15">
    <source>
        <dbReference type="PROSITE" id="PS50109"/>
    </source>
</evidence>
<dbReference type="Pfam" id="PF00512">
    <property type="entry name" value="HisKA"/>
    <property type="match status" value="1"/>
</dbReference>
<keyword evidence="8" id="KW-0547">Nucleotide-binding</keyword>
<dbReference type="SMART" id="SM00387">
    <property type="entry name" value="HATPase_c"/>
    <property type="match status" value="1"/>
</dbReference>
<evidence type="ECO:0000256" key="8">
    <source>
        <dbReference type="ARBA" id="ARBA00022741"/>
    </source>
</evidence>
<evidence type="ECO:0000313" key="18">
    <source>
        <dbReference type="Proteomes" id="UP001208017"/>
    </source>
</evidence>
<feature type="transmembrane region" description="Helical" evidence="14">
    <location>
        <begin position="164"/>
        <end position="183"/>
    </location>
</feature>
<keyword evidence="7 14" id="KW-0812">Transmembrane</keyword>
<sequence>MRITGKIVLILILLFAAVMTPLTLVIDRMVVDLYTTHIADELKEEGQKMSSVMDDDQQQHLQHIIRALSEVSVHHYLLVDESGAAVIATPEAQGMVDQPDVEPYLRDVLQGREVAFEQRIEYAQPYYAVGYPIFGTEGQVHGGLFLFSSLLPVDVALADFHQRLLLIGSLVLLAALGLILVFARGMALPLLRMKNVTGQLADHQYEARVEVTTRDEIGQLGQSINELAVRLQYHEEQRNEFLADVTHELRTPLSYIQGYSQVLEQGWVQDEAEQTRYLQLIVRETQRLQRLVGDLADLAEMEAAVPRHVPAPVDLADVIASTVEKIQPVANEKEIRLQTITESTRICGDRDRLEQVLINLLHNAIRFTEPGGEVQVILHHRDRECELLVTDTGIGIPPDDLPHLFERFYRVEKSRNREKGGMGLGLAIVKRIVDSHGGRVTVESEPDVGTTVRIFFPFS</sequence>
<dbReference type="EC" id="2.7.13.3" evidence="3"/>
<dbReference type="InterPro" id="IPR003661">
    <property type="entry name" value="HisK_dim/P_dom"/>
</dbReference>
<keyword evidence="6" id="KW-0808">Transferase</keyword>
<dbReference type="SUPFAM" id="SSF55874">
    <property type="entry name" value="ATPase domain of HSP90 chaperone/DNA topoisomerase II/histidine kinase"/>
    <property type="match status" value="1"/>
</dbReference>
<dbReference type="InterPro" id="IPR003660">
    <property type="entry name" value="HAMP_dom"/>
</dbReference>
<evidence type="ECO:0000256" key="6">
    <source>
        <dbReference type="ARBA" id="ARBA00022679"/>
    </source>
</evidence>
<dbReference type="SUPFAM" id="SSF103190">
    <property type="entry name" value="Sensory domain-like"/>
    <property type="match status" value="1"/>
</dbReference>
<dbReference type="PRINTS" id="PR00344">
    <property type="entry name" value="BCTRLSENSOR"/>
</dbReference>
<evidence type="ECO:0000256" key="4">
    <source>
        <dbReference type="ARBA" id="ARBA00022475"/>
    </source>
</evidence>
<protein>
    <recommendedName>
        <fullName evidence="3">histidine kinase</fullName>
        <ecNumber evidence="3">2.7.13.3</ecNumber>
    </recommendedName>
</protein>
<dbReference type="Pfam" id="PF00672">
    <property type="entry name" value="HAMP"/>
    <property type="match status" value="1"/>
</dbReference>
<proteinExistence type="predicted"/>
<dbReference type="InterPro" id="IPR004358">
    <property type="entry name" value="Sig_transdc_His_kin-like_C"/>
</dbReference>
<keyword evidence="18" id="KW-1185">Reference proteome</keyword>
<dbReference type="InterPro" id="IPR005467">
    <property type="entry name" value="His_kinase_dom"/>
</dbReference>
<evidence type="ECO:0000256" key="14">
    <source>
        <dbReference type="SAM" id="Phobius"/>
    </source>
</evidence>
<feature type="domain" description="Histidine kinase" evidence="15">
    <location>
        <begin position="244"/>
        <end position="459"/>
    </location>
</feature>
<evidence type="ECO:0000256" key="12">
    <source>
        <dbReference type="ARBA" id="ARBA00023012"/>
    </source>
</evidence>
<keyword evidence="10 17" id="KW-0067">ATP-binding</keyword>
<evidence type="ECO:0000256" key="1">
    <source>
        <dbReference type="ARBA" id="ARBA00000085"/>
    </source>
</evidence>
<dbReference type="SUPFAM" id="SSF47384">
    <property type="entry name" value="Homodimeric domain of signal transducing histidine kinase"/>
    <property type="match status" value="1"/>
</dbReference>
<dbReference type="InterPro" id="IPR036097">
    <property type="entry name" value="HisK_dim/P_sf"/>
</dbReference>
<keyword evidence="4" id="KW-1003">Cell membrane</keyword>
<evidence type="ECO:0000256" key="2">
    <source>
        <dbReference type="ARBA" id="ARBA00004651"/>
    </source>
</evidence>
<evidence type="ECO:0000256" key="9">
    <source>
        <dbReference type="ARBA" id="ARBA00022777"/>
    </source>
</evidence>
<evidence type="ECO:0000256" key="7">
    <source>
        <dbReference type="ARBA" id="ARBA00022692"/>
    </source>
</evidence>
<dbReference type="Gene3D" id="1.10.287.130">
    <property type="match status" value="1"/>
</dbReference>
<dbReference type="EMBL" id="JAPMLT010000003">
    <property type="protein sequence ID" value="MCX7569848.1"/>
    <property type="molecule type" value="Genomic_DNA"/>
</dbReference>
<comment type="subcellular location">
    <subcellularLocation>
        <location evidence="2">Cell membrane</location>
        <topology evidence="2">Multi-pass membrane protein</topology>
    </subcellularLocation>
</comment>
<dbReference type="PROSITE" id="PS50109">
    <property type="entry name" value="HIS_KIN"/>
    <property type="match status" value="1"/>
</dbReference>